<gene>
    <name evidence="2" type="ORF">R3P38DRAFT_3289930</name>
</gene>
<evidence type="ECO:0000256" key="1">
    <source>
        <dbReference type="SAM" id="MobiDB-lite"/>
    </source>
</evidence>
<reference evidence="2 3" key="1">
    <citation type="journal article" date="2024" name="J Genomics">
        <title>Draft genome sequencing and assembly of Favolaschia claudopus CIRM-BRFM 2984 isolated from oak limbs.</title>
        <authorList>
            <person name="Navarro D."/>
            <person name="Drula E."/>
            <person name="Chaduli D."/>
            <person name="Cazenave R."/>
            <person name="Ahrendt S."/>
            <person name="Wang J."/>
            <person name="Lipzen A."/>
            <person name="Daum C."/>
            <person name="Barry K."/>
            <person name="Grigoriev I.V."/>
            <person name="Favel A."/>
            <person name="Rosso M.N."/>
            <person name="Martin F."/>
        </authorList>
    </citation>
    <scope>NUCLEOTIDE SEQUENCE [LARGE SCALE GENOMIC DNA]</scope>
    <source>
        <strain evidence="2 3">CIRM-BRFM 2984</strain>
    </source>
</reference>
<protein>
    <submittedName>
        <fullName evidence="2">Uncharacterized protein</fullName>
    </submittedName>
</protein>
<evidence type="ECO:0000313" key="2">
    <source>
        <dbReference type="EMBL" id="KAK6992388.1"/>
    </source>
</evidence>
<comment type="caution">
    <text evidence="2">The sequence shown here is derived from an EMBL/GenBank/DDBJ whole genome shotgun (WGS) entry which is preliminary data.</text>
</comment>
<keyword evidence="3" id="KW-1185">Reference proteome</keyword>
<accession>A0AAV9ZTT4</accession>
<proteinExistence type="predicted"/>
<organism evidence="2 3">
    <name type="scientific">Favolaschia claudopus</name>
    <dbReference type="NCBI Taxonomy" id="2862362"/>
    <lineage>
        <taxon>Eukaryota</taxon>
        <taxon>Fungi</taxon>
        <taxon>Dikarya</taxon>
        <taxon>Basidiomycota</taxon>
        <taxon>Agaricomycotina</taxon>
        <taxon>Agaricomycetes</taxon>
        <taxon>Agaricomycetidae</taxon>
        <taxon>Agaricales</taxon>
        <taxon>Marasmiineae</taxon>
        <taxon>Mycenaceae</taxon>
        <taxon>Favolaschia</taxon>
    </lineage>
</organism>
<sequence>MGQDKDRKKQHIANQVLKYLDGCLSGIDVTSEEEIAAFVKHMNEIRGVLGEPLNYVGFQQQLRFCLNIAQSTPSIMSVLQDVAQKTRAHLHKNLASHWEKRSLVYKLNLAKKNPRTLAEFVAGYPIDPSAPVGTLFNPRIVWRSRDLSFGPAAARNVVLADTDSRPNSDDYVCSKANGFYRVPVTESVIFVDKNDGEAGKIWAELIVLRDVFGDEESDDKAQILEWFQRTIDDAVNERRNVRPNHPGSMVQIGWNAGPFHARVFGLAKSYTKNLNEETRTAHDLDAIAAINVAWALTKAVTPTDVTHIIEEALAASGMPRIATRDVPEGTGFRIILGDKTYSFPLYDRAPPEGYLTRDYSASLHTDPSYIPGACAISLNVGRRVDTERPPPTFSGAVSSRYTTRSHSKHGQASAAADPLADDTAKWPVEGGGNFVDMSLRVVVVQATGTLFVFDPSQRHGTTRLCGAHNYIAAFTFSSRIKEAFEKAKKGQQIEAEKGAGDGNFDFE</sequence>
<evidence type="ECO:0000313" key="3">
    <source>
        <dbReference type="Proteomes" id="UP001362999"/>
    </source>
</evidence>
<feature type="region of interest" description="Disordered" evidence="1">
    <location>
        <begin position="387"/>
        <end position="419"/>
    </location>
</feature>
<dbReference type="Proteomes" id="UP001362999">
    <property type="component" value="Unassembled WGS sequence"/>
</dbReference>
<dbReference type="AlphaFoldDB" id="A0AAV9ZTT4"/>
<dbReference type="EMBL" id="JAWWNJ010000111">
    <property type="protein sequence ID" value="KAK6992388.1"/>
    <property type="molecule type" value="Genomic_DNA"/>
</dbReference>
<name>A0AAV9ZTT4_9AGAR</name>